<evidence type="ECO:0000256" key="3">
    <source>
        <dbReference type="ARBA" id="ARBA00001974"/>
    </source>
</evidence>
<dbReference type="InterPro" id="IPR002489">
    <property type="entry name" value="Glu_synth_asu_C"/>
</dbReference>
<dbReference type="FunFam" id="3.20.20.70:FF:000053">
    <property type="entry name" value="Glutamate synthase large subunit"/>
    <property type="match status" value="1"/>
</dbReference>
<evidence type="ECO:0000256" key="2">
    <source>
        <dbReference type="ARBA" id="ARBA00001927"/>
    </source>
</evidence>
<evidence type="ECO:0000256" key="9">
    <source>
        <dbReference type="ARBA" id="ARBA00022723"/>
    </source>
</evidence>
<dbReference type="FunFam" id="2.160.20.60:FF:000001">
    <property type="entry name" value="Glutamate synthase, large subunit"/>
    <property type="match status" value="1"/>
</dbReference>
<dbReference type="Pfam" id="PF04898">
    <property type="entry name" value="Glu_syn_central"/>
    <property type="match status" value="1"/>
</dbReference>
<dbReference type="SUPFAM" id="SSF56235">
    <property type="entry name" value="N-terminal nucleophile aminohydrolases (Ntn hydrolases)"/>
    <property type="match status" value="1"/>
</dbReference>
<dbReference type="eggNOG" id="COG0070">
    <property type="taxonomic scope" value="Bacteria"/>
</dbReference>
<evidence type="ECO:0000256" key="11">
    <source>
        <dbReference type="ARBA" id="ARBA00022962"/>
    </source>
</evidence>
<protein>
    <recommendedName>
        <fullName evidence="19">Glutamate synthase [NADPH] large chain</fullName>
        <ecNumber evidence="5">1.4.1.13</ecNumber>
    </recommendedName>
    <alternativeName>
        <fullName evidence="20">Glutamate synthase subunit alpha</fullName>
    </alternativeName>
</protein>
<evidence type="ECO:0000256" key="20">
    <source>
        <dbReference type="ARBA" id="ARBA00079921"/>
    </source>
</evidence>
<comment type="cofactor">
    <cofactor evidence="3">
        <name>FAD</name>
        <dbReference type="ChEBI" id="CHEBI:57692"/>
    </cofactor>
</comment>
<dbReference type="GO" id="GO:0004355">
    <property type="term" value="F:glutamate synthase (NADPH) activity"/>
    <property type="evidence" value="ECO:0007669"/>
    <property type="project" value="UniProtKB-EC"/>
</dbReference>
<dbReference type="CDD" id="cd02808">
    <property type="entry name" value="GltS_FMN"/>
    <property type="match status" value="1"/>
</dbReference>
<dbReference type="GO" id="GO:0006537">
    <property type="term" value="P:glutamate biosynthetic process"/>
    <property type="evidence" value="ECO:0007669"/>
    <property type="project" value="UniProtKB-KW"/>
</dbReference>
<evidence type="ECO:0000256" key="1">
    <source>
        <dbReference type="ARBA" id="ARBA00001917"/>
    </source>
</evidence>
<dbReference type="InterPro" id="IPR050711">
    <property type="entry name" value="ET-N_metabolism_enzyme"/>
</dbReference>
<keyword evidence="10" id="KW-0274">FAD</keyword>
<keyword evidence="13" id="KW-0408">Iron</keyword>
<dbReference type="InterPro" id="IPR036485">
    <property type="entry name" value="Glu_synth_asu_C_sf"/>
</dbReference>
<dbReference type="PATRIC" id="fig|223926.6.peg.461"/>
<evidence type="ECO:0000256" key="13">
    <source>
        <dbReference type="ARBA" id="ARBA00023004"/>
    </source>
</evidence>
<dbReference type="MEROPS" id="C44.003"/>
<accession>Q87SE0</accession>
<keyword evidence="14" id="KW-0411">Iron-sulfur</keyword>
<keyword evidence="16" id="KW-0003">3Fe-4S</keyword>
<dbReference type="SUPFAM" id="SSF69336">
    <property type="entry name" value="Alpha subunit of glutamate synthase, C-terminal domain"/>
    <property type="match status" value="1"/>
</dbReference>
<evidence type="ECO:0000259" key="21">
    <source>
        <dbReference type="PROSITE" id="PS51278"/>
    </source>
</evidence>
<proteinExistence type="inferred from homology"/>
<comment type="cofactor">
    <cofactor evidence="1">
        <name>FMN</name>
        <dbReference type="ChEBI" id="CHEBI:58210"/>
    </cofactor>
</comment>
<evidence type="ECO:0000256" key="16">
    <source>
        <dbReference type="ARBA" id="ARBA00023291"/>
    </source>
</evidence>
<name>Q87SE0_VIBPA</name>
<dbReference type="GO" id="GO:0019676">
    <property type="term" value="P:ammonia assimilation cycle"/>
    <property type="evidence" value="ECO:0007669"/>
    <property type="project" value="TreeGrafter"/>
</dbReference>
<keyword evidence="7" id="KW-0285">Flavoprotein</keyword>
<dbReference type="NCBIfam" id="NF008730">
    <property type="entry name" value="PRK11750.1"/>
    <property type="match status" value="1"/>
</dbReference>
<keyword evidence="15" id="KW-0314">Glutamate biosynthesis</keyword>
<evidence type="ECO:0000256" key="15">
    <source>
        <dbReference type="ARBA" id="ARBA00023164"/>
    </source>
</evidence>
<evidence type="ECO:0000256" key="6">
    <source>
        <dbReference type="ARBA" id="ARBA00022605"/>
    </source>
</evidence>
<evidence type="ECO:0000313" key="23">
    <source>
        <dbReference type="Proteomes" id="UP000002493"/>
    </source>
</evidence>
<evidence type="ECO:0000256" key="18">
    <source>
        <dbReference type="ARBA" id="ARBA00048151"/>
    </source>
</evidence>
<dbReference type="HOGENOM" id="CLU_000422_8_2_6"/>
<comment type="cofactor">
    <cofactor evidence="2">
        <name>[3Fe-4S] cluster</name>
        <dbReference type="ChEBI" id="CHEBI:21137"/>
    </cofactor>
</comment>
<evidence type="ECO:0000256" key="7">
    <source>
        <dbReference type="ARBA" id="ARBA00022630"/>
    </source>
</evidence>
<dbReference type="InterPro" id="IPR002932">
    <property type="entry name" value="Glu_synthdom"/>
</dbReference>
<keyword evidence="12" id="KW-0560">Oxidoreductase</keyword>
<dbReference type="InterPro" id="IPR013785">
    <property type="entry name" value="Aldolase_TIM"/>
</dbReference>
<evidence type="ECO:0000313" key="22">
    <source>
        <dbReference type="EMBL" id="BAC58747.1"/>
    </source>
</evidence>
<dbReference type="PANTHER" id="PTHR11938">
    <property type="entry name" value="FAD NADPH DEHYDROGENASE/OXIDOREDUCTASE"/>
    <property type="match status" value="1"/>
</dbReference>
<dbReference type="SUPFAM" id="SSF51395">
    <property type="entry name" value="FMN-linked oxidoreductases"/>
    <property type="match status" value="1"/>
</dbReference>
<comment type="pathway">
    <text evidence="17">Amino-acid biosynthesis; L-glutamate biosynthesis via GLT pathway; L-glutamate from 2-oxoglutarate and L-glutamine (NADP(+) route): step 1/1.</text>
</comment>
<comment type="similarity">
    <text evidence="4">Belongs to the glutamate synthase family.</text>
</comment>
<evidence type="ECO:0000256" key="17">
    <source>
        <dbReference type="ARBA" id="ARBA00037898"/>
    </source>
</evidence>
<dbReference type="eggNOG" id="COG0069">
    <property type="taxonomic scope" value="Bacteria"/>
</dbReference>
<dbReference type="InterPro" id="IPR006982">
    <property type="entry name" value="Glu_synth_centr_N"/>
</dbReference>
<sequence>MRINKGISPRIVFLAILFLRDTERNQDQSTSTGGDNKYKGQDASCVTRQLRSASYLCVALNWKDVSMVDREQNSQGLYTPELEHDACGIGFVAHLKNRKSHEVVTQALDMLARMEHRGGQGCDPCSGDGAGILLQKPHEFLLEEAVKLGIKLPSFEKYGVGVVLFPKDEYKREQCRDILERNAKRLDLEVIGYRVLPTDNSMIGADPLSTEPQFEHVFISGGPGITPEELERKLYVLRNYTVRVCLESVSNIGDDFYINSMSYKTLVYKGQLTTEQVPQYFLDLQNPTMVTALALVHSRFSTNTFPKWRLAQPFRYIAHNGEINTVRGNLNWMKAREAILESDLFTQAEIDMLLPICQEGSSDSSNFDMALELLVLSGRSLPHALMMMIPEAWQENKNMDPKRRAFYQYHANIMEPWDGPASVCFTDGVQVGATLDRNGLRPSRYTVTKDNFLVMASESGVVDIAPENVEFRGRLQPGRIFVADLEQGRIISDEEVKDTIATAQPYEKWVEENLLSLKKLPDASNQFSQPKPEHLLHRQQAFGVSTEEVNEIIVPMANEGKEPLSAMGADWPLAVLSHQSQHLSNYFKQLFAQVTNPPIDPIRERMVMSLNTYLGKDQNLLTETPLHCQKVELESPVLANSELEKLRAIDNEHLQAKTLDIVFQASEDQGKLERALKRICQYAEDAVIDGYSIILLTDRAVNSNHAAIPAMLAVGAVHHHLIRKGLRAKCDIVVETGDARETHHFATLLGYGANAVNPYLVIETIIELQRTKKLDPEANPRDLFNNYRKAINGGLLKIFSKMGISTLQSYHGAQIFEALGIHKSVVDKYFTGTVSRIQGLTLDDIAKEVLIRHRIGYPQREIPIQMLDVGGVYQWKQRGEKHLFNPETISLLQQSTRNKDYEQFKQYASAVDKQGDNAVTLRSQLEFIKNPAGSISIDEVEPIESIVKRFATGAMSFGSISYEAHSTLAVAMNRLGAKSNSGEGGEDPMRFERKENGDWERSAIKQVASGRFGVTSYYLTNAEELQIKMAQGAKPGEGGQLPGDKVDDWIGATRHSTPGVGLISPPPHHDIYSIEDLAQLIYDLKNANRAGRVNVKLVSEAGVGTIASGVAKAKADVVLIAGFDGGTGASPMSSIRHTGLPWELGLAETHQTLLKNGLRNRIVVQADGQMKTPRDLAVATLLGAEEWGVATAALVVEGCIMMRKCHKNTCPVGIATQNKTLRERFDGRVEDVVTFFQYMAQGLREIMAELGFRTIDEMVGQGQKLKVRQDVSHWKYKNLDLSPVLHVEQPREADGVFNQAQQNHNLEAVLDRKLIQAAIPALEKGEAVNADFPIVNTDRSVGTMLSNEISKVYKDQGLPQPMNVKFKGSAGQSFGAFLAKGVKFEVEGDANDYWGKGLSGGTLVLYPDAKSSIVAEDNIVVGNVCFYGATSGESFIRGMAGERFCVRNSGAKVVVEGVGDHGCEYMTGGAAIILGSTGRNFAAGMSGGVAYVWDKSCDFESKLNPELVDLDPIEQEDKDLLLDMLTKHVQFTGSEVAQSFLDNFEASLASMVKVMPRDYKAVLQKRKAEETQSQGNETQAEAV</sequence>
<dbReference type="Gene3D" id="3.20.20.70">
    <property type="entry name" value="Aldolase class I"/>
    <property type="match status" value="2"/>
</dbReference>
<dbReference type="PROSITE" id="PS51278">
    <property type="entry name" value="GATASE_TYPE_2"/>
    <property type="match status" value="1"/>
</dbReference>
<keyword evidence="8" id="KW-0288">FMN</keyword>
<comment type="catalytic activity">
    <reaction evidence="18">
        <text>2 L-glutamate + NADP(+) = L-glutamine + 2-oxoglutarate + NADPH + H(+)</text>
        <dbReference type="Rhea" id="RHEA:15501"/>
        <dbReference type="ChEBI" id="CHEBI:15378"/>
        <dbReference type="ChEBI" id="CHEBI:16810"/>
        <dbReference type="ChEBI" id="CHEBI:29985"/>
        <dbReference type="ChEBI" id="CHEBI:57783"/>
        <dbReference type="ChEBI" id="CHEBI:58349"/>
        <dbReference type="ChEBI" id="CHEBI:58359"/>
        <dbReference type="EC" id="1.4.1.13"/>
    </reaction>
</comment>
<feature type="domain" description="Glutamine amidotransferase type-2" evidence="21">
    <location>
        <begin position="87"/>
        <end position="486"/>
    </location>
</feature>
<gene>
    <name evidence="22" type="ordered locus">VP0484</name>
</gene>
<organism evidence="22 23">
    <name type="scientific">Vibrio parahaemolyticus serotype O3:K6 (strain RIMD 2210633)</name>
    <dbReference type="NCBI Taxonomy" id="223926"/>
    <lineage>
        <taxon>Bacteria</taxon>
        <taxon>Pseudomonadati</taxon>
        <taxon>Pseudomonadota</taxon>
        <taxon>Gammaproteobacteria</taxon>
        <taxon>Vibrionales</taxon>
        <taxon>Vibrionaceae</taxon>
        <taxon>Vibrio</taxon>
    </lineage>
</organism>
<dbReference type="KEGG" id="vpa:VP0484"/>
<evidence type="ECO:0000256" key="5">
    <source>
        <dbReference type="ARBA" id="ARBA00012079"/>
    </source>
</evidence>
<reference evidence="22 23" key="1">
    <citation type="journal article" date="2003" name="Lancet">
        <title>Genome sequence of Vibrio parahaemolyticus: a pathogenic mechanism distinct from that of V. cholerae.</title>
        <authorList>
            <person name="Makino K."/>
            <person name="Oshima K."/>
            <person name="Kurokawa K."/>
            <person name="Yokoyama K."/>
            <person name="Uda T."/>
            <person name="Tagomori K."/>
            <person name="Iijima Y."/>
            <person name="Najima M."/>
            <person name="Nakano M."/>
            <person name="Yamashita A."/>
            <person name="Kubota Y."/>
            <person name="Kimura S."/>
            <person name="Yasunaga T."/>
            <person name="Honda T."/>
            <person name="Shinagawa H."/>
            <person name="Hattori M."/>
            <person name="Iida T."/>
        </authorList>
    </citation>
    <scope>NUCLEOTIDE SEQUENCE [LARGE SCALE GENOMIC DNA]</scope>
    <source>
        <strain evidence="23">RIMD 2210633</strain>
    </source>
</reference>
<evidence type="ECO:0000256" key="10">
    <source>
        <dbReference type="ARBA" id="ARBA00022827"/>
    </source>
</evidence>
<evidence type="ECO:0000256" key="4">
    <source>
        <dbReference type="ARBA" id="ARBA00009716"/>
    </source>
</evidence>
<dbReference type="Pfam" id="PF01645">
    <property type="entry name" value="Glu_synthase"/>
    <property type="match status" value="1"/>
</dbReference>
<dbReference type="GO" id="GO:0046872">
    <property type="term" value="F:metal ion binding"/>
    <property type="evidence" value="ECO:0007669"/>
    <property type="project" value="UniProtKB-KW"/>
</dbReference>
<dbReference type="CDD" id="cd00982">
    <property type="entry name" value="gltB_C"/>
    <property type="match status" value="1"/>
</dbReference>
<dbReference type="Pfam" id="PF01493">
    <property type="entry name" value="GXGXG"/>
    <property type="match status" value="1"/>
</dbReference>
<dbReference type="FunFam" id="3.20.20.70:FF:000031">
    <property type="entry name" value="Glutamate synthase 1 [NADH]"/>
    <property type="match status" value="1"/>
</dbReference>
<dbReference type="CDD" id="cd00713">
    <property type="entry name" value="GltS"/>
    <property type="match status" value="1"/>
</dbReference>
<dbReference type="InterPro" id="IPR029055">
    <property type="entry name" value="Ntn_hydrolases_N"/>
</dbReference>
<dbReference type="Gene3D" id="2.160.20.60">
    <property type="entry name" value="Glutamate synthase, alpha subunit, C-terminal domain"/>
    <property type="match status" value="1"/>
</dbReference>
<dbReference type="InterPro" id="IPR017932">
    <property type="entry name" value="GATase_2_dom"/>
</dbReference>
<keyword evidence="6" id="KW-0028">Amino-acid biosynthesis</keyword>
<keyword evidence="9" id="KW-0479">Metal-binding</keyword>
<evidence type="ECO:0000256" key="14">
    <source>
        <dbReference type="ARBA" id="ARBA00023014"/>
    </source>
</evidence>
<dbReference type="eggNOG" id="COG0067">
    <property type="taxonomic scope" value="Bacteria"/>
</dbReference>
<dbReference type="EC" id="1.4.1.13" evidence="5"/>
<dbReference type="Proteomes" id="UP000002493">
    <property type="component" value="Chromosome 1"/>
</dbReference>
<dbReference type="GO" id="GO:0051538">
    <property type="term" value="F:3 iron, 4 sulfur cluster binding"/>
    <property type="evidence" value="ECO:0007669"/>
    <property type="project" value="UniProtKB-KW"/>
</dbReference>
<dbReference type="EMBL" id="BA000031">
    <property type="protein sequence ID" value="BAC58747.1"/>
    <property type="molecule type" value="Genomic_DNA"/>
</dbReference>
<dbReference type="FunFam" id="3.60.20.10:FF:000001">
    <property type="entry name" value="Glutamate synthase, large subunit"/>
    <property type="match status" value="1"/>
</dbReference>
<evidence type="ECO:0000256" key="19">
    <source>
        <dbReference type="ARBA" id="ARBA00072108"/>
    </source>
</evidence>
<dbReference type="Gene3D" id="3.60.20.10">
    <property type="entry name" value="Glutamine Phosphoribosylpyrophosphate, subunit 1, domain 1"/>
    <property type="match status" value="1"/>
</dbReference>
<dbReference type="PANTHER" id="PTHR11938:SF133">
    <property type="entry name" value="GLUTAMATE SYNTHASE (NADH)"/>
    <property type="match status" value="1"/>
</dbReference>
<evidence type="ECO:0000256" key="8">
    <source>
        <dbReference type="ARBA" id="ARBA00022643"/>
    </source>
</evidence>
<evidence type="ECO:0000256" key="12">
    <source>
        <dbReference type="ARBA" id="ARBA00023002"/>
    </source>
</evidence>
<keyword evidence="11" id="KW-0315">Glutamine amidotransferase</keyword>
<dbReference type="Pfam" id="PF00310">
    <property type="entry name" value="GATase_2"/>
    <property type="match status" value="1"/>
</dbReference>